<dbReference type="GO" id="GO:0003712">
    <property type="term" value="F:transcription coregulator activity"/>
    <property type="evidence" value="ECO:0007669"/>
    <property type="project" value="UniProtKB-UniRule"/>
</dbReference>
<name>A0A5C3N8H3_9AGAM</name>
<feature type="domain" description="Mediator complex subunit MED14 N-terminal" evidence="11">
    <location>
        <begin position="51"/>
        <end position="246"/>
    </location>
</feature>
<dbReference type="STRING" id="5364.A0A5C3N8H3"/>
<proteinExistence type="inferred from homology"/>
<protein>
    <recommendedName>
        <fullName evidence="3 9">Mediator of RNA polymerase II transcription subunit 14</fullName>
    </recommendedName>
    <alternativeName>
        <fullName evidence="8 9">Mediator complex subunit 14</fullName>
    </alternativeName>
</protein>
<gene>
    <name evidence="12" type="ORF">OE88DRAFT_1675334</name>
</gene>
<dbReference type="GO" id="GO:0016592">
    <property type="term" value="C:mediator complex"/>
    <property type="evidence" value="ECO:0007669"/>
    <property type="project" value="UniProtKB-UniRule"/>
</dbReference>
<dbReference type="PANTHER" id="PTHR12809">
    <property type="entry name" value="MEDIATOR COMPLEX SUBUNIT"/>
    <property type="match status" value="1"/>
</dbReference>
<evidence type="ECO:0000256" key="3">
    <source>
        <dbReference type="ARBA" id="ARBA00019619"/>
    </source>
</evidence>
<dbReference type="Pfam" id="PF08638">
    <property type="entry name" value="Med14"/>
    <property type="match status" value="1"/>
</dbReference>
<evidence type="ECO:0000256" key="1">
    <source>
        <dbReference type="ARBA" id="ARBA00004123"/>
    </source>
</evidence>
<feature type="compositionally biased region" description="Low complexity" evidence="10">
    <location>
        <begin position="1"/>
        <end position="15"/>
    </location>
</feature>
<dbReference type="InterPro" id="IPR013947">
    <property type="entry name" value="Mediator_Med14"/>
</dbReference>
<keyword evidence="7 9" id="KW-0539">Nucleus</keyword>
<evidence type="ECO:0000256" key="7">
    <source>
        <dbReference type="ARBA" id="ARBA00023242"/>
    </source>
</evidence>
<evidence type="ECO:0000256" key="10">
    <source>
        <dbReference type="SAM" id="MobiDB-lite"/>
    </source>
</evidence>
<comment type="subunit">
    <text evidence="9">Component of the Mediator complex.</text>
</comment>
<dbReference type="OrthoDB" id="205099at2759"/>
<comment type="similarity">
    <text evidence="2 9">Belongs to the Mediator complex subunit 14 family.</text>
</comment>
<dbReference type="AlphaFoldDB" id="A0A5C3N8H3"/>
<keyword evidence="4 9" id="KW-0805">Transcription regulation</keyword>
<evidence type="ECO:0000256" key="9">
    <source>
        <dbReference type="RuleBase" id="RU365082"/>
    </source>
</evidence>
<feature type="region of interest" description="Disordered" evidence="10">
    <location>
        <begin position="1"/>
        <end position="37"/>
    </location>
</feature>
<evidence type="ECO:0000259" key="11">
    <source>
        <dbReference type="Pfam" id="PF08638"/>
    </source>
</evidence>
<comment type="subcellular location">
    <subcellularLocation>
        <location evidence="1 9">Nucleus</location>
    </subcellularLocation>
</comment>
<sequence>MATTATTNGVNGVNGHKSSPTAVSGPSTTNGIHEPPPEELEQELPVVYDGQVPLGDLLQRVTQAIYAELVELAETLPNMSDTARKRTLADWVVKTKKQVVKLYAVAKWSRNADTVQKAMNITAFLMNQNQQILDTTVSLTQAKDNLDPARLRNHDLLTSLDVLTTGSYRRLPSAIKKLIIAPTPLTDGEVNKILADVEDRIRYRLRMSEVIPIEMSRYITSIEFLPERGRVRFTAPKLFETSLCLSGAGKEDGWFFVDVEFFFKVGGDKTGMQEFPRVPTGVMKRHIEEGVNAQLGMYIPLPQPPEGQGPPVEQPARPQLAEGAVDAPLVRVFNFLQMMSMSYMLEILCYQAVRMCNLGWGEYLNVSMTRDRKSITVSYWLRKPPPPNLKKPVPRVGGKLTVSIVQKRAPAKLGGGAARSSKDRILAELQQRAKINSSRPSDEVESMSFEVKWEPTKDPTHHENNALGVPIASEDIAVAEGELAVDANDLDFDALLRRALYKHAKGILKSFQKRFRMMRVFAPADGVVLIENEDSVALRIHLCADEVVIISIDLRTGKLTIRDANDLTAAGRLTELARSMPPPNTDILDEAPYALVQVISHLRIKTIAAHAEQRAQYLGLPTYRHRPFKPNELVKLGDFHTVRDRLYVQLAKFPSHYLVIVIMDEEIRYALISVRVHTDIYPTMIMEDIGWLDVRRIHGDDLVVTQDDRMDPMRGLKRKRSGADVASDDSPMSMGRKMYVSWPFTFKEVGLVSLSNSINLQTQVLRELYSYCCARVAYMKVEQQLKLRGIPYTHVNPSEGLPVTPELAHIQSSLSRSVPGLCVQSVDILSGAPAAEAAMPNIRVIPLNWWSEKKAQVVTCVKLKYVQQPMGKRAGSSAVIRPSKRIIYDTEEAVVSFLSEDVDKCVDEFLEEWARVSKMVVIAREVGQMSKEKKWPDIRLLSFDLQTVEFAYAGDYTVSITCTDQLSPSGGTYELRFSRAKYLNLEERFNPHEDSEPFLRSLLRHGRLAESLQMLVSLLRQTLPIVVELDEILEEALEKGQSIDAFPKAVGWYRLLYGDFRHALDFRLMKGHQIAILDASHSVYGGHTLTDTFPIPKSEAGHELMVLQAIPEFKGIVQAAAKEVALTMKPKGHLAAVDVGIICDIPLARPLIRSVHEKVLQKLQSIGGT</sequence>
<evidence type="ECO:0000313" key="12">
    <source>
        <dbReference type="EMBL" id="TFK53984.1"/>
    </source>
</evidence>
<organism evidence="12 13">
    <name type="scientific">Heliocybe sulcata</name>
    <dbReference type="NCBI Taxonomy" id="5364"/>
    <lineage>
        <taxon>Eukaryota</taxon>
        <taxon>Fungi</taxon>
        <taxon>Dikarya</taxon>
        <taxon>Basidiomycota</taxon>
        <taxon>Agaricomycotina</taxon>
        <taxon>Agaricomycetes</taxon>
        <taxon>Gloeophyllales</taxon>
        <taxon>Gloeophyllaceae</taxon>
        <taxon>Heliocybe</taxon>
    </lineage>
</organism>
<keyword evidence="13" id="KW-1185">Reference proteome</keyword>
<dbReference type="GO" id="GO:0006357">
    <property type="term" value="P:regulation of transcription by RNA polymerase II"/>
    <property type="evidence" value="ECO:0007669"/>
    <property type="project" value="InterPro"/>
</dbReference>
<dbReference type="Proteomes" id="UP000305948">
    <property type="component" value="Unassembled WGS sequence"/>
</dbReference>
<evidence type="ECO:0000256" key="2">
    <source>
        <dbReference type="ARBA" id="ARBA00007813"/>
    </source>
</evidence>
<feature type="compositionally biased region" description="Polar residues" evidence="10">
    <location>
        <begin position="16"/>
        <end position="31"/>
    </location>
</feature>
<evidence type="ECO:0000256" key="6">
    <source>
        <dbReference type="ARBA" id="ARBA00023163"/>
    </source>
</evidence>
<accession>A0A5C3N8H3</accession>
<evidence type="ECO:0000256" key="5">
    <source>
        <dbReference type="ARBA" id="ARBA00023159"/>
    </source>
</evidence>
<evidence type="ECO:0000256" key="4">
    <source>
        <dbReference type="ARBA" id="ARBA00023015"/>
    </source>
</evidence>
<keyword evidence="6 9" id="KW-0804">Transcription</keyword>
<evidence type="ECO:0000313" key="13">
    <source>
        <dbReference type="Proteomes" id="UP000305948"/>
    </source>
</evidence>
<evidence type="ECO:0000256" key="8">
    <source>
        <dbReference type="ARBA" id="ARBA00032007"/>
    </source>
</evidence>
<dbReference type="GO" id="GO:0070847">
    <property type="term" value="C:core mediator complex"/>
    <property type="evidence" value="ECO:0007669"/>
    <property type="project" value="TreeGrafter"/>
</dbReference>
<dbReference type="EMBL" id="ML213506">
    <property type="protein sequence ID" value="TFK53984.1"/>
    <property type="molecule type" value="Genomic_DNA"/>
</dbReference>
<dbReference type="PANTHER" id="PTHR12809:SF2">
    <property type="entry name" value="MEDIATOR OF RNA POLYMERASE II TRANSCRIPTION SUBUNIT 14"/>
    <property type="match status" value="1"/>
</dbReference>
<dbReference type="InterPro" id="IPR055122">
    <property type="entry name" value="Med14_N"/>
</dbReference>
<comment type="function">
    <text evidence="9">Component of the Mediator complex, a coactivator involved in the regulated transcription of nearly all RNA polymerase II-dependent genes. Mediator functions as a bridge to convey information from gene-specific regulatory proteins to the basal RNA polymerase II transcription machinery. Mediator is recruited to promoters by direct interactions with regulatory proteins and serves as a scaffold for the assembly of a functional preinitiation complex with RNA polymerase II and the general transcription factors.</text>
</comment>
<keyword evidence="5 9" id="KW-0010">Activator</keyword>
<reference evidence="12 13" key="1">
    <citation type="journal article" date="2019" name="Nat. Ecol. Evol.">
        <title>Megaphylogeny resolves global patterns of mushroom evolution.</title>
        <authorList>
            <person name="Varga T."/>
            <person name="Krizsan K."/>
            <person name="Foldi C."/>
            <person name="Dima B."/>
            <person name="Sanchez-Garcia M."/>
            <person name="Sanchez-Ramirez S."/>
            <person name="Szollosi G.J."/>
            <person name="Szarkandi J.G."/>
            <person name="Papp V."/>
            <person name="Albert L."/>
            <person name="Andreopoulos W."/>
            <person name="Angelini C."/>
            <person name="Antonin V."/>
            <person name="Barry K.W."/>
            <person name="Bougher N.L."/>
            <person name="Buchanan P."/>
            <person name="Buyck B."/>
            <person name="Bense V."/>
            <person name="Catcheside P."/>
            <person name="Chovatia M."/>
            <person name="Cooper J."/>
            <person name="Damon W."/>
            <person name="Desjardin D."/>
            <person name="Finy P."/>
            <person name="Geml J."/>
            <person name="Haridas S."/>
            <person name="Hughes K."/>
            <person name="Justo A."/>
            <person name="Karasinski D."/>
            <person name="Kautmanova I."/>
            <person name="Kiss B."/>
            <person name="Kocsube S."/>
            <person name="Kotiranta H."/>
            <person name="LaButti K.M."/>
            <person name="Lechner B.E."/>
            <person name="Liimatainen K."/>
            <person name="Lipzen A."/>
            <person name="Lukacs Z."/>
            <person name="Mihaltcheva S."/>
            <person name="Morgado L.N."/>
            <person name="Niskanen T."/>
            <person name="Noordeloos M.E."/>
            <person name="Ohm R.A."/>
            <person name="Ortiz-Santana B."/>
            <person name="Ovrebo C."/>
            <person name="Racz N."/>
            <person name="Riley R."/>
            <person name="Savchenko A."/>
            <person name="Shiryaev A."/>
            <person name="Soop K."/>
            <person name="Spirin V."/>
            <person name="Szebenyi C."/>
            <person name="Tomsovsky M."/>
            <person name="Tulloss R.E."/>
            <person name="Uehling J."/>
            <person name="Grigoriev I.V."/>
            <person name="Vagvolgyi C."/>
            <person name="Papp T."/>
            <person name="Martin F.M."/>
            <person name="Miettinen O."/>
            <person name="Hibbett D.S."/>
            <person name="Nagy L.G."/>
        </authorList>
    </citation>
    <scope>NUCLEOTIDE SEQUENCE [LARGE SCALE GENOMIC DNA]</scope>
    <source>
        <strain evidence="12 13">OMC1185</strain>
    </source>
</reference>